<dbReference type="RefSeq" id="WP_103674247.1">
    <property type="nucleotide sequence ID" value="NZ_PQGD01000001.1"/>
</dbReference>
<keyword evidence="4" id="KW-1185">Reference proteome</keyword>
<dbReference type="Proteomes" id="UP000247005">
    <property type="component" value="Unassembled WGS sequence"/>
</dbReference>
<dbReference type="EMBL" id="PQGD01000001">
    <property type="protein sequence ID" value="POP50787.1"/>
    <property type="molecule type" value="Genomic_DNA"/>
</dbReference>
<evidence type="ECO:0000259" key="1">
    <source>
        <dbReference type="Pfam" id="PF25509"/>
    </source>
</evidence>
<dbReference type="InterPro" id="IPR057238">
    <property type="entry name" value="DUF7916"/>
</dbReference>
<dbReference type="SUPFAM" id="SSF51366">
    <property type="entry name" value="Ribulose-phoshate binding barrel"/>
    <property type="match status" value="1"/>
</dbReference>
<dbReference type="Pfam" id="PF25509">
    <property type="entry name" value="DUF7916"/>
    <property type="match status" value="1"/>
</dbReference>
<evidence type="ECO:0000313" key="3">
    <source>
        <dbReference type="EMBL" id="POP50787.1"/>
    </source>
</evidence>
<name>A0A2P5GW60_9ENTR</name>
<evidence type="ECO:0000313" key="4">
    <source>
        <dbReference type="Proteomes" id="UP000237073"/>
    </source>
</evidence>
<reference evidence="4 5" key="1">
    <citation type="submission" date="2018-01" db="EMBL/GenBank/DDBJ databases">
        <title>Superficieibacter electus gen. nov., sp. nov., an extended-spectrum beta-lactamase possessing member of the Enterobacteriaceae family, isolated from intensive care unit surfaces.</title>
        <authorList>
            <person name="Potter R.F."/>
            <person name="D'Souza A.W."/>
        </authorList>
    </citation>
    <scope>NUCLEOTIDE SEQUENCE [LARGE SCALE GENOMIC DNA]</scope>
    <source>
        <strain evidence="3 5">BP-1</strain>
        <strain evidence="2 4">BP-2</strain>
    </source>
</reference>
<dbReference type="InterPro" id="IPR011060">
    <property type="entry name" value="RibuloseP-bd_barrel"/>
</dbReference>
<proteinExistence type="predicted"/>
<dbReference type="Proteomes" id="UP000237073">
    <property type="component" value="Unassembled WGS sequence"/>
</dbReference>
<evidence type="ECO:0000313" key="2">
    <source>
        <dbReference type="EMBL" id="POP47774.1"/>
    </source>
</evidence>
<dbReference type="OrthoDB" id="5581965at2"/>
<organism evidence="3 5">
    <name type="scientific">Superficieibacter electus</name>
    <dbReference type="NCBI Taxonomy" id="2022662"/>
    <lineage>
        <taxon>Bacteria</taxon>
        <taxon>Pseudomonadati</taxon>
        <taxon>Pseudomonadota</taxon>
        <taxon>Gammaproteobacteria</taxon>
        <taxon>Enterobacterales</taxon>
        <taxon>Enterobacteriaceae</taxon>
        <taxon>Superficieibacter</taxon>
    </lineage>
</organism>
<feature type="domain" description="DUF7916" evidence="1">
    <location>
        <begin position="5"/>
        <end position="280"/>
    </location>
</feature>
<dbReference type="AlphaFoldDB" id="A0A2P5GW60"/>
<protein>
    <recommendedName>
        <fullName evidence="1">DUF7916 domain-containing protein</fullName>
    </recommendedName>
</protein>
<evidence type="ECO:0000313" key="5">
    <source>
        <dbReference type="Proteomes" id="UP000247005"/>
    </source>
</evidence>
<dbReference type="EMBL" id="PQGE01000001">
    <property type="protein sequence ID" value="POP47774.1"/>
    <property type="molecule type" value="Genomic_DNA"/>
</dbReference>
<accession>A0A2P5GW60</accession>
<sequence>MQRILNCRTSDFAQSVSGSELRQAIVACEGRTIMAEVAAGAAPLYGEVTNGELLCAFGADLLLVKGMDCHSQSIQGCRDLKHFKALTGRMVGVSLEVLADEATDNPRACNLANLDRITGADFLCLTAYDKPGVTAQRVCEAVQQMRAQTSKLILVAKFYAAGLACAEEYAGYITAGADGVMVPAPASCRGASETRVDAALAAIRQAGGLAITTISSSQEGADEETIRQIGLASKRCGADLYNFGDAGVAGMADPQAVYTLSLAVRGRRHTWVRMAASLAR</sequence>
<comment type="caution">
    <text evidence="3">The sequence shown here is derived from an EMBL/GenBank/DDBJ whole genome shotgun (WGS) entry which is preliminary data.</text>
</comment>
<gene>
    <name evidence="3" type="ORF">CHU32_01130</name>
    <name evidence="2" type="ORF">CHU33_01125</name>
</gene>